<dbReference type="InterPro" id="IPR005045">
    <property type="entry name" value="CDC50/LEM3_fam"/>
</dbReference>
<evidence type="ECO:0000313" key="9">
    <source>
        <dbReference type="Proteomes" id="UP001527925"/>
    </source>
</evidence>
<dbReference type="Proteomes" id="UP001527925">
    <property type="component" value="Unassembled WGS sequence"/>
</dbReference>
<proteinExistence type="inferred from homology"/>
<dbReference type="PANTHER" id="PTHR10926:SF0">
    <property type="entry name" value="CDC50, ISOFORM A"/>
    <property type="match status" value="1"/>
</dbReference>
<evidence type="ECO:0000256" key="7">
    <source>
        <dbReference type="SAM" id="Phobius"/>
    </source>
</evidence>
<keyword evidence="3 7" id="KW-0812">Transmembrane</keyword>
<reference evidence="8 9" key="1">
    <citation type="submission" date="2023-09" db="EMBL/GenBank/DDBJ databases">
        <title>Pangenome analysis of Batrachochytrium dendrobatidis and related Chytrids.</title>
        <authorList>
            <person name="Yacoub M.N."/>
            <person name="Stajich J.E."/>
            <person name="James T.Y."/>
        </authorList>
    </citation>
    <scope>NUCLEOTIDE SEQUENCE [LARGE SCALE GENOMIC DNA]</scope>
    <source>
        <strain evidence="8 9">JEL0888</strain>
    </source>
</reference>
<dbReference type="PIRSF" id="PIRSF015840">
    <property type="entry name" value="DUF284_TM_euk"/>
    <property type="match status" value="1"/>
</dbReference>
<feature type="transmembrane region" description="Helical" evidence="7">
    <location>
        <begin position="361"/>
        <end position="383"/>
    </location>
</feature>
<sequence length="402" mass="44504">MSVSVDGKSPFSITDMTHWKLVFTHNTLMTICGAFALVLIPLGAVLFINSQAVSEVAFDYTKCSTTASSTFAAPASSVTGADSVTQWRYDPNTKTCTVQFRVPKSLSGTIYMYVRITNMYQNNRLYVKSQDADQLAGKVYRSAGDIPSSGETNCAFLQYANCSTASQFSWSGNSLSHAESNPDCLRKPYDAVLSNADPKAQYYPCGLIANSMFSDDISNLTCVDTNCRLASFGFSEKGIAWNEDSSLYRTTGWRSDPSLQSQIPTMLIPPPQWRQAWPTLWGNGYNSSNLPDLANWERFQVWMRKAGLPTFRKLWGRNNGDGLDAGLWQISIVDKWNCRRFDGTKSLVFSQASFLGTKNNFMGIAFLAVGGICGFFVILAGVYRPRKLGDHAHLSWVKSKAD</sequence>
<protein>
    <submittedName>
        <fullName evidence="8">Alkylphosphocholine resistance protein lem3</fullName>
    </submittedName>
</protein>
<keyword evidence="5 6" id="KW-0472">Membrane</keyword>
<evidence type="ECO:0000256" key="2">
    <source>
        <dbReference type="ARBA" id="ARBA00009457"/>
    </source>
</evidence>
<comment type="caution">
    <text evidence="8">The sequence shown here is derived from an EMBL/GenBank/DDBJ whole genome shotgun (WGS) entry which is preliminary data.</text>
</comment>
<comment type="similarity">
    <text evidence="2 6">Belongs to the CDC50/LEM3 family.</text>
</comment>
<evidence type="ECO:0000256" key="6">
    <source>
        <dbReference type="PIRNR" id="PIRNR015840"/>
    </source>
</evidence>
<feature type="transmembrane region" description="Helical" evidence="7">
    <location>
        <begin position="21"/>
        <end position="48"/>
    </location>
</feature>
<evidence type="ECO:0000256" key="4">
    <source>
        <dbReference type="ARBA" id="ARBA00022989"/>
    </source>
</evidence>
<comment type="subcellular location">
    <subcellularLocation>
        <location evidence="1">Membrane</location>
        <topology evidence="1">Multi-pass membrane protein</topology>
    </subcellularLocation>
</comment>
<keyword evidence="9" id="KW-1185">Reference proteome</keyword>
<gene>
    <name evidence="8" type="primary">LEM3_2</name>
    <name evidence="8" type="ORF">HK105_206903</name>
</gene>
<evidence type="ECO:0000256" key="5">
    <source>
        <dbReference type="ARBA" id="ARBA00023136"/>
    </source>
</evidence>
<accession>A0ABR4N248</accession>
<organism evidence="8 9">
    <name type="scientific">Polyrhizophydium stewartii</name>
    <dbReference type="NCBI Taxonomy" id="2732419"/>
    <lineage>
        <taxon>Eukaryota</taxon>
        <taxon>Fungi</taxon>
        <taxon>Fungi incertae sedis</taxon>
        <taxon>Chytridiomycota</taxon>
        <taxon>Chytridiomycota incertae sedis</taxon>
        <taxon>Chytridiomycetes</taxon>
        <taxon>Rhizophydiales</taxon>
        <taxon>Rhizophydiales incertae sedis</taxon>
        <taxon>Polyrhizophydium</taxon>
    </lineage>
</organism>
<evidence type="ECO:0000256" key="3">
    <source>
        <dbReference type="ARBA" id="ARBA00022692"/>
    </source>
</evidence>
<dbReference type="EMBL" id="JADGIZ020000044">
    <property type="protein sequence ID" value="KAL2913601.1"/>
    <property type="molecule type" value="Genomic_DNA"/>
</dbReference>
<evidence type="ECO:0000256" key="1">
    <source>
        <dbReference type="ARBA" id="ARBA00004141"/>
    </source>
</evidence>
<keyword evidence="4 7" id="KW-1133">Transmembrane helix</keyword>
<dbReference type="PANTHER" id="PTHR10926">
    <property type="entry name" value="CELL CYCLE CONTROL PROTEIN 50"/>
    <property type="match status" value="1"/>
</dbReference>
<name>A0ABR4N248_9FUNG</name>
<dbReference type="Pfam" id="PF03381">
    <property type="entry name" value="CDC50"/>
    <property type="match status" value="1"/>
</dbReference>
<evidence type="ECO:0000313" key="8">
    <source>
        <dbReference type="EMBL" id="KAL2913601.1"/>
    </source>
</evidence>